<sequence length="25" mass="2723">MEKKLTCAKCSAEDVQWLGSSSSSF</sequence>
<dbReference type="EMBL" id="LRGB01002066">
    <property type="protein sequence ID" value="KZS09463.1"/>
    <property type="molecule type" value="Genomic_DNA"/>
</dbReference>
<keyword evidence="2" id="KW-1185">Reference proteome</keyword>
<gene>
    <name evidence="1" type="ORF">APZ42_026283</name>
</gene>
<protein>
    <submittedName>
        <fullName evidence="1">Uncharacterized protein</fullName>
    </submittedName>
</protein>
<evidence type="ECO:0000313" key="1">
    <source>
        <dbReference type="EMBL" id="KZS09463.1"/>
    </source>
</evidence>
<comment type="caution">
    <text evidence="1">The sequence shown here is derived from an EMBL/GenBank/DDBJ whole genome shotgun (WGS) entry which is preliminary data.</text>
</comment>
<accession>A0A164SBX4</accession>
<reference evidence="1 2" key="1">
    <citation type="submission" date="2016-03" db="EMBL/GenBank/DDBJ databases">
        <title>EvidentialGene: Evidence-directed Construction of Genes on Genomes.</title>
        <authorList>
            <person name="Gilbert D.G."/>
            <person name="Choi J.-H."/>
            <person name="Mockaitis K."/>
            <person name="Colbourne J."/>
            <person name="Pfrender M."/>
        </authorList>
    </citation>
    <scope>NUCLEOTIDE SEQUENCE [LARGE SCALE GENOMIC DNA]</scope>
    <source>
        <strain evidence="1 2">Xinb3</strain>
        <tissue evidence="1">Complete organism</tissue>
    </source>
</reference>
<organism evidence="1 2">
    <name type="scientific">Daphnia magna</name>
    <dbReference type="NCBI Taxonomy" id="35525"/>
    <lineage>
        <taxon>Eukaryota</taxon>
        <taxon>Metazoa</taxon>
        <taxon>Ecdysozoa</taxon>
        <taxon>Arthropoda</taxon>
        <taxon>Crustacea</taxon>
        <taxon>Branchiopoda</taxon>
        <taxon>Diplostraca</taxon>
        <taxon>Cladocera</taxon>
        <taxon>Anomopoda</taxon>
        <taxon>Daphniidae</taxon>
        <taxon>Daphnia</taxon>
    </lineage>
</organism>
<dbReference type="Proteomes" id="UP000076858">
    <property type="component" value="Unassembled WGS sequence"/>
</dbReference>
<proteinExistence type="predicted"/>
<evidence type="ECO:0000313" key="2">
    <source>
        <dbReference type="Proteomes" id="UP000076858"/>
    </source>
</evidence>
<name>A0A164SBX4_9CRUS</name>
<dbReference type="AlphaFoldDB" id="A0A164SBX4"/>